<sequence>MPLKRQDEKGKPVPLVWTDAPCFAKEYHPESSNLPDCYGVMVLKDIEIKPGSFEMFSEDGHTFPVHKDPYLEKIWVCSMCGFVFPE</sequence>
<evidence type="ECO:0000313" key="1">
    <source>
        <dbReference type="EMBL" id="KKN06175.1"/>
    </source>
</evidence>
<organism evidence="1">
    <name type="scientific">marine sediment metagenome</name>
    <dbReference type="NCBI Taxonomy" id="412755"/>
    <lineage>
        <taxon>unclassified sequences</taxon>
        <taxon>metagenomes</taxon>
        <taxon>ecological metagenomes</taxon>
    </lineage>
</organism>
<protein>
    <submittedName>
        <fullName evidence="1">Uncharacterized protein</fullName>
    </submittedName>
</protein>
<proteinExistence type="predicted"/>
<dbReference type="AlphaFoldDB" id="A0A0F9MFP0"/>
<reference evidence="1" key="1">
    <citation type="journal article" date="2015" name="Nature">
        <title>Complex archaea that bridge the gap between prokaryotes and eukaryotes.</title>
        <authorList>
            <person name="Spang A."/>
            <person name="Saw J.H."/>
            <person name="Jorgensen S.L."/>
            <person name="Zaremba-Niedzwiedzka K."/>
            <person name="Martijn J."/>
            <person name="Lind A.E."/>
            <person name="van Eijk R."/>
            <person name="Schleper C."/>
            <person name="Guy L."/>
            <person name="Ettema T.J."/>
        </authorList>
    </citation>
    <scope>NUCLEOTIDE SEQUENCE</scope>
</reference>
<dbReference type="EMBL" id="LAZR01004719">
    <property type="protein sequence ID" value="KKN06175.1"/>
    <property type="molecule type" value="Genomic_DNA"/>
</dbReference>
<gene>
    <name evidence="1" type="ORF">LCGC14_1079820</name>
</gene>
<comment type="caution">
    <text evidence="1">The sequence shown here is derived from an EMBL/GenBank/DDBJ whole genome shotgun (WGS) entry which is preliminary data.</text>
</comment>
<name>A0A0F9MFP0_9ZZZZ</name>
<accession>A0A0F9MFP0</accession>